<dbReference type="InterPro" id="IPR032308">
    <property type="entry name" value="TDBD"/>
</dbReference>
<evidence type="ECO:0000256" key="1">
    <source>
        <dbReference type="ARBA" id="ARBA00004123"/>
    </source>
</evidence>
<dbReference type="EMBL" id="KI393735">
    <property type="protein sequence ID" value="ERN07542.1"/>
    <property type="molecule type" value="Genomic_DNA"/>
</dbReference>
<reference evidence="7" key="1">
    <citation type="journal article" date="2013" name="Science">
        <title>The Amborella genome and the evolution of flowering plants.</title>
        <authorList>
            <consortium name="Amborella Genome Project"/>
        </authorList>
    </citation>
    <scope>NUCLEOTIDE SEQUENCE [LARGE SCALE GENOMIC DNA]</scope>
</reference>
<dbReference type="HOGENOM" id="CLU_2029837_0_0_1"/>
<organism evidence="6 7">
    <name type="scientific">Amborella trichopoda</name>
    <dbReference type="NCBI Taxonomy" id="13333"/>
    <lineage>
        <taxon>Eukaryota</taxon>
        <taxon>Viridiplantae</taxon>
        <taxon>Streptophyta</taxon>
        <taxon>Embryophyta</taxon>
        <taxon>Tracheophyta</taxon>
        <taxon>Spermatophyta</taxon>
        <taxon>Magnoliopsida</taxon>
        <taxon>Amborellales</taxon>
        <taxon>Amborellaceae</taxon>
        <taxon>Amborella</taxon>
    </lineage>
</organism>
<evidence type="ECO:0000259" key="5">
    <source>
        <dbReference type="Pfam" id="PF16135"/>
    </source>
</evidence>
<evidence type="ECO:0000256" key="2">
    <source>
        <dbReference type="ARBA" id="ARBA00006081"/>
    </source>
</evidence>
<keyword evidence="7" id="KW-1185">Reference proteome</keyword>
<comment type="subcellular location">
    <subcellularLocation>
        <location evidence="1 4">Nucleus</location>
    </subcellularLocation>
</comment>
<dbReference type="eggNOG" id="ENOG502QW6K">
    <property type="taxonomic scope" value="Eukaryota"/>
</dbReference>
<evidence type="ECO:0000313" key="7">
    <source>
        <dbReference type="Proteomes" id="UP000017836"/>
    </source>
</evidence>
<comment type="similarity">
    <text evidence="2 4">Belongs to the Ninja family.</text>
</comment>
<dbReference type="Proteomes" id="UP000017836">
    <property type="component" value="Unassembled WGS sequence"/>
</dbReference>
<sequence length="122" mass="12550">MSAEAGAEARVLPRGLSVSADKGGEARVLARGLSGSADKGGEARVLAKGLSARMPCVTTKGEGPNGKRVEGVLYNYSKGEEVSIVCVCHGTFLTPAEFVRHAGGGDVDHPLRHIVVINPSPS</sequence>
<evidence type="ECO:0000256" key="4">
    <source>
        <dbReference type="RuleBase" id="RU369029"/>
    </source>
</evidence>
<keyword evidence="3 4" id="KW-0539">Nucleus</keyword>
<feature type="domain" description="Tify" evidence="5">
    <location>
        <begin position="82"/>
        <end position="115"/>
    </location>
</feature>
<comment type="function">
    <text evidence="4">Acts as a negative regulator of abscisic acid (ABA) response.</text>
</comment>
<dbReference type="PANTHER" id="PTHR31413:SF31">
    <property type="entry name" value="NINJA-FAMILY PROTEIN AFP3"/>
    <property type="match status" value="1"/>
</dbReference>
<dbReference type="InterPro" id="IPR031307">
    <property type="entry name" value="Ninja_fam"/>
</dbReference>
<dbReference type="GO" id="GO:0007165">
    <property type="term" value="P:signal transduction"/>
    <property type="evidence" value="ECO:0007669"/>
    <property type="project" value="InterPro"/>
</dbReference>
<name>W1PC90_AMBTC</name>
<dbReference type="AlphaFoldDB" id="W1PC90"/>
<dbReference type="STRING" id="13333.W1PC90"/>
<accession>W1PC90</accession>
<dbReference type="PANTHER" id="PTHR31413">
    <property type="entry name" value="AFP HOMOLOG 2"/>
    <property type="match status" value="1"/>
</dbReference>
<dbReference type="Gramene" id="ERN07542">
    <property type="protein sequence ID" value="ERN07542"/>
    <property type="gene ID" value="AMTR_s00154p00057990"/>
</dbReference>
<dbReference type="Pfam" id="PF16135">
    <property type="entry name" value="TDBD"/>
    <property type="match status" value="1"/>
</dbReference>
<dbReference type="GO" id="GO:0005634">
    <property type="term" value="C:nucleus"/>
    <property type="evidence" value="ECO:0007669"/>
    <property type="project" value="UniProtKB-SubCell"/>
</dbReference>
<proteinExistence type="inferred from homology"/>
<protein>
    <recommendedName>
        <fullName evidence="4">Ninja-family protein</fullName>
    </recommendedName>
    <alternativeName>
        <fullName evidence="4">ABI-binding protein</fullName>
    </alternativeName>
</protein>
<evidence type="ECO:0000256" key="3">
    <source>
        <dbReference type="ARBA" id="ARBA00023242"/>
    </source>
</evidence>
<evidence type="ECO:0000313" key="6">
    <source>
        <dbReference type="EMBL" id="ERN07542.1"/>
    </source>
</evidence>
<gene>
    <name evidence="6" type="ORF">AMTR_s00154p00057990</name>
</gene>